<evidence type="ECO:0000256" key="5">
    <source>
        <dbReference type="ARBA" id="ARBA00035648"/>
    </source>
</evidence>
<dbReference type="EMBL" id="JADCKQ010000001">
    <property type="protein sequence ID" value="MBI1492124.1"/>
    <property type="molecule type" value="Genomic_DNA"/>
</dbReference>
<dbReference type="Pfam" id="PF03755">
    <property type="entry name" value="YicC-like_N"/>
    <property type="match status" value="1"/>
</dbReference>
<sequence>MVNSMTGFASGQGASDGFSWTWELRSVNARGLDLRLRVPDWLPGLEQKLRATVGDALTRGAVTLNLRLSREENTGQVQLDTRALQAALKSLSGIELEARAVGVALATPTAMDLMKLPGIVQAAADVAEPAVLAAAVQADFVPVLADFLAMRAHEGAALEQIISGQLKEIETLVTTAQQQAKDRLPQMETALRDNLNRVLANSDGLDEARLAQEIAVLVVKSDVTEEIDRLMTHVKAARALLAANGPCGRKFDFLMQEFNREANTLCSKSQDSALTATGLDLKAVIDQMREQIQNVE</sequence>
<keyword evidence="2" id="KW-0540">Nuclease</keyword>
<dbReference type="InterPro" id="IPR013527">
    <property type="entry name" value="YicC-like_N"/>
</dbReference>
<keyword evidence="3" id="KW-0255">Endonuclease</keyword>
<dbReference type="AlphaFoldDB" id="A0A8J7ISG6"/>
<feature type="domain" description="Endoribonuclease YicC-like N-terminal" evidence="6">
    <location>
        <begin position="2"/>
        <end position="159"/>
    </location>
</feature>
<organism evidence="8 9">
    <name type="scientific">Halocynthiibacter styelae</name>
    <dbReference type="NCBI Taxonomy" id="2761955"/>
    <lineage>
        <taxon>Bacteria</taxon>
        <taxon>Pseudomonadati</taxon>
        <taxon>Pseudomonadota</taxon>
        <taxon>Alphaproteobacteria</taxon>
        <taxon>Rhodobacterales</taxon>
        <taxon>Paracoccaceae</taxon>
        <taxon>Halocynthiibacter</taxon>
    </lineage>
</organism>
<comment type="similarity">
    <text evidence="5">Belongs to the YicC/YloC family.</text>
</comment>
<protein>
    <submittedName>
        <fullName evidence="8">YicC family protein</fullName>
    </submittedName>
</protein>
<dbReference type="GO" id="GO:0016787">
    <property type="term" value="F:hydrolase activity"/>
    <property type="evidence" value="ECO:0007669"/>
    <property type="project" value="UniProtKB-KW"/>
</dbReference>
<keyword evidence="9" id="KW-1185">Reference proteome</keyword>
<dbReference type="InterPro" id="IPR013551">
    <property type="entry name" value="YicC-like_C"/>
</dbReference>
<evidence type="ECO:0000259" key="7">
    <source>
        <dbReference type="Pfam" id="PF08340"/>
    </source>
</evidence>
<evidence type="ECO:0000313" key="8">
    <source>
        <dbReference type="EMBL" id="MBI1492124.1"/>
    </source>
</evidence>
<comment type="caution">
    <text evidence="8">The sequence shown here is derived from an EMBL/GenBank/DDBJ whole genome shotgun (WGS) entry which is preliminary data.</text>
</comment>
<dbReference type="PANTHER" id="PTHR30636">
    <property type="entry name" value="UPF0701 PROTEIN YICC"/>
    <property type="match status" value="1"/>
</dbReference>
<gene>
    <name evidence="8" type="ORF">H1D41_00585</name>
</gene>
<accession>A0A8J7ISG6</accession>
<keyword evidence="4" id="KW-0378">Hydrolase</keyword>
<evidence type="ECO:0000256" key="2">
    <source>
        <dbReference type="ARBA" id="ARBA00022722"/>
    </source>
</evidence>
<evidence type="ECO:0000313" key="9">
    <source>
        <dbReference type="Proteomes" id="UP000640583"/>
    </source>
</evidence>
<dbReference type="NCBIfam" id="TIGR00255">
    <property type="entry name" value="YicC/YloC family endoribonuclease"/>
    <property type="match status" value="1"/>
</dbReference>
<reference evidence="8" key="1">
    <citation type="submission" date="2020-10" db="EMBL/GenBank/DDBJ databases">
        <title>Paenihalocynthiibacter styelae gen. nov., sp. nov., isolated from stalked sea squirt Styela clava.</title>
        <authorList>
            <person name="Kim Y.-O."/>
            <person name="Yoon J.-H."/>
        </authorList>
    </citation>
    <scope>NUCLEOTIDE SEQUENCE</scope>
    <source>
        <strain evidence="8">MYP1-1</strain>
    </source>
</reference>
<proteinExistence type="inferred from homology"/>
<comment type="cofactor">
    <cofactor evidence="1">
        <name>a divalent metal cation</name>
        <dbReference type="ChEBI" id="CHEBI:60240"/>
    </cofactor>
</comment>
<name>A0A8J7ISG6_9RHOB</name>
<dbReference type="Proteomes" id="UP000640583">
    <property type="component" value="Unassembled WGS sequence"/>
</dbReference>
<evidence type="ECO:0000259" key="6">
    <source>
        <dbReference type="Pfam" id="PF03755"/>
    </source>
</evidence>
<evidence type="ECO:0000256" key="3">
    <source>
        <dbReference type="ARBA" id="ARBA00022759"/>
    </source>
</evidence>
<evidence type="ECO:0000256" key="1">
    <source>
        <dbReference type="ARBA" id="ARBA00001968"/>
    </source>
</evidence>
<feature type="domain" description="Endoribonuclease YicC-like C-terminal" evidence="7">
    <location>
        <begin position="177"/>
        <end position="296"/>
    </location>
</feature>
<dbReference type="PANTHER" id="PTHR30636:SF3">
    <property type="entry name" value="UPF0701 PROTEIN YICC"/>
    <property type="match status" value="1"/>
</dbReference>
<evidence type="ECO:0000256" key="4">
    <source>
        <dbReference type="ARBA" id="ARBA00022801"/>
    </source>
</evidence>
<dbReference type="Pfam" id="PF08340">
    <property type="entry name" value="YicC-like_C"/>
    <property type="match status" value="1"/>
</dbReference>
<dbReference type="GO" id="GO:0004521">
    <property type="term" value="F:RNA endonuclease activity"/>
    <property type="evidence" value="ECO:0007669"/>
    <property type="project" value="InterPro"/>
</dbReference>
<dbReference type="InterPro" id="IPR005229">
    <property type="entry name" value="YicC/YloC-like"/>
</dbReference>